<dbReference type="EMBL" id="CAJFDI010000003">
    <property type="protein sequence ID" value="CAD5221002.1"/>
    <property type="molecule type" value="Genomic_DNA"/>
</dbReference>
<organism evidence="4 6">
    <name type="scientific">Bursaphelenchus xylophilus</name>
    <name type="common">Pinewood nematode worm</name>
    <name type="synonym">Aphelenchoides xylophilus</name>
    <dbReference type="NCBI Taxonomy" id="6326"/>
    <lineage>
        <taxon>Eukaryota</taxon>
        <taxon>Metazoa</taxon>
        <taxon>Ecdysozoa</taxon>
        <taxon>Nematoda</taxon>
        <taxon>Chromadorea</taxon>
        <taxon>Rhabditida</taxon>
        <taxon>Tylenchina</taxon>
        <taxon>Tylenchomorpha</taxon>
        <taxon>Aphelenchoidea</taxon>
        <taxon>Aphelenchoididae</taxon>
        <taxon>Bursaphelenchus</taxon>
    </lineage>
</organism>
<dbReference type="Proteomes" id="UP000659654">
    <property type="component" value="Unassembled WGS sequence"/>
</dbReference>
<evidence type="ECO:0000313" key="4">
    <source>
        <dbReference type="Proteomes" id="UP000095284"/>
    </source>
</evidence>
<evidence type="ECO:0000313" key="5">
    <source>
        <dbReference type="Proteomes" id="UP000659654"/>
    </source>
</evidence>
<proteinExistence type="predicted"/>
<reference evidence="6" key="1">
    <citation type="submission" date="2016-11" db="UniProtKB">
        <authorList>
            <consortium name="WormBaseParasite"/>
        </authorList>
    </citation>
    <scope>IDENTIFICATION</scope>
</reference>
<reference evidence="3" key="2">
    <citation type="submission" date="2020-09" db="EMBL/GenBank/DDBJ databases">
        <authorList>
            <person name="Kikuchi T."/>
        </authorList>
    </citation>
    <scope>NUCLEOTIDE SEQUENCE</scope>
    <source>
        <strain evidence="3">Ka4C1</strain>
    </source>
</reference>
<dbReference type="GO" id="GO:0033063">
    <property type="term" value="C:Rad51B-Rad51C-Rad51D-XRCC2 complex"/>
    <property type="evidence" value="ECO:0007669"/>
    <property type="project" value="TreeGrafter"/>
</dbReference>
<dbReference type="SUPFAM" id="SSF52540">
    <property type="entry name" value="P-loop containing nucleoside triphosphate hydrolases"/>
    <property type="match status" value="1"/>
</dbReference>
<dbReference type="Proteomes" id="UP000582659">
    <property type="component" value="Unassembled WGS sequence"/>
</dbReference>
<evidence type="ECO:0000256" key="1">
    <source>
        <dbReference type="ARBA" id="ARBA00004123"/>
    </source>
</evidence>
<dbReference type="GO" id="GO:0000723">
    <property type="term" value="P:telomere maintenance"/>
    <property type="evidence" value="ECO:0007669"/>
    <property type="project" value="TreeGrafter"/>
</dbReference>
<name>A0A1I7SU49_BURXY</name>
<dbReference type="AlphaFoldDB" id="A0A1I7SU49"/>
<dbReference type="GO" id="GO:0005657">
    <property type="term" value="C:replication fork"/>
    <property type="evidence" value="ECO:0007669"/>
    <property type="project" value="TreeGrafter"/>
</dbReference>
<dbReference type="GO" id="GO:0000724">
    <property type="term" value="P:double-strand break repair via homologous recombination"/>
    <property type="evidence" value="ECO:0007669"/>
    <property type="project" value="TreeGrafter"/>
</dbReference>
<dbReference type="GO" id="GO:0000400">
    <property type="term" value="F:four-way junction DNA binding"/>
    <property type="evidence" value="ECO:0007669"/>
    <property type="project" value="TreeGrafter"/>
</dbReference>
<dbReference type="GO" id="GO:0003697">
    <property type="term" value="F:single-stranded DNA binding"/>
    <property type="evidence" value="ECO:0007669"/>
    <property type="project" value="TreeGrafter"/>
</dbReference>
<dbReference type="SMR" id="A0A1I7SU49"/>
<dbReference type="PANTHER" id="PTHR46457:SF1">
    <property type="entry name" value="DNA REPAIR PROTEIN RAD51 HOMOLOG 4"/>
    <property type="match status" value="1"/>
</dbReference>
<protein>
    <submittedName>
        <fullName evidence="3">(pine wood nematode) hypothetical protein</fullName>
    </submittedName>
</protein>
<dbReference type="GO" id="GO:0008094">
    <property type="term" value="F:ATP-dependent activity, acting on DNA"/>
    <property type="evidence" value="ECO:0007669"/>
    <property type="project" value="TreeGrafter"/>
</dbReference>
<dbReference type="Gene3D" id="3.40.50.300">
    <property type="entry name" value="P-loop containing nucleotide triphosphate hydrolases"/>
    <property type="match status" value="1"/>
</dbReference>
<evidence type="ECO:0000313" key="3">
    <source>
        <dbReference type="EMBL" id="CAD5221002.1"/>
    </source>
</evidence>
<dbReference type="WBParaSite" id="BXY_1657000.1">
    <property type="protein sequence ID" value="BXY_1657000.1"/>
    <property type="gene ID" value="BXY_1657000"/>
</dbReference>
<dbReference type="PANTHER" id="PTHR46457">
    <property type="entry name" value="DNA REPAIR PROTEIN RAD51 HOMOLOG 4"/>
    <property type="match status" value="1"/>
</dbReference>
<dbReference type="EMBL" id="CAJFCV020000003">
    <property type="protein sequence ID" value="CAG9107574.1"/>
    <property type="molecule type" value="Genomic_DNA"/>
</dbReference>
<keyword evidence="5" id="KW-1185">Reference proteome</keyword>
<evidence type="ECO:0000313" key="6">
    <source>
        <dbReference type="WBParaSite" id="BXY_1657000.1"/>
    </source>
</evidence>
<evidence type="ECO:0000256" key="2">
    <source>
        <dbReference type="ARBA" id="ARBA00023242"/>
    </source>
</evidence>
<comment type="subcellular location">
    <subcellularLocation>
        <location evidence="1">Nucleus</location>
    </subcellularLocation>
</comment>
<dbReference type="Proteomes" id="UP000095284">
    <property type="component" value="Unplaced"/>
</dbReference>
<accession>A0A1I7SU49</accession>
<keyword evidence="2" id="KW-0539">Nucleus</keyword>
<dbReference type="GO" id="GO:0005815">
    <property type="term" value="C:microtubule organizing center"/>
    <property type="evidence" value="ECO:0007669"/>
    <property type="project" value="TreeGrafter"/>
</dbReference>
<dbReference type="GO" id="GO:0007131">
    <property type="term" value="P:reciprocal meiotic recombination"/>
    <property type="evidence" value="ECO:0007669"/>
    <property type="project" value="TreeGrafter"/>
</dbReference>
<gene>
    <name evidence="3" type="ORF">BXYJ_LOCUS6460</name>
</gene>
<dbReference type="InterPro" id="IPR027417">
    <property type="entry name" value="P-loop_NTPase"/>
</dbReference>
<sequence>MQSGSIVELYGQRNGGKLLFTHSVIAEILLDDQKRNAFNVTVFDYAKQFSAQLLADLIRKKRDLSDSELTELLNSVQILNPITYEHAIKALRAMSYRIMSSRWEVYKKKIPKSTPIIIFMDVGSLLYYSGGDLAGHYRQSEMFKCLDSIRRCGSLIILLNHCKSVDEKCFEPALGRNWRTMVTTRFYFQKDDTGYFYVPIMRDQVPRKYCYYHP</sequence>
<dbReference type="InterPro" id="IPR051988">
    <property type="entry name" value="HRR_RAD51_Paralog"/>
</dbReference>
<dbReference type="GO" id="GO:0042148">
    <property type="term" value="P:DNA strand invasion"/>
    <property type="evidence" value="ECO:0007669"/>
    <property type="project" value="TreeGrafter"/>
</dbReference>